<feature type="non-terminal residue" evidence="1">
    <location>
        <position position="1"/>
    </location>
</feature>
<proteinExistence type="predicted"/>
<evidence type="ECO:0000313" key="1">
    <source>
        <dbReference type="EMBL" id="GAH11288.1"/>
    </source>
</evidence>
<dbReference type="InterPro" id="IPR058094">
    <property type="entry name" value="Ig-like_OmpL47-like"/>
</dbReference>
<protein>
    <submittedName>
        <fullName evidence="1">Uncharacterized protein</fullName>
    </submittedName>
</protein>
<sequence length="188" mass="20669">PDYEVLITEDYPDAYWYTLDDGLTNISLSGLIGTVDQTEWEKKGNGTVDLTFFVRDRAGFEFSSTIKLNKDIIAPISSIDFTPHSGFTAVIGITQFTLSASDGGGCGVSSIRYRIDSDTWIDYTSAFTLAGLSIGAHQIEFYSFDNLDNTEVIQSIDIQLVELNSKPALSLTKKVKSTVPLPFFSHSV</sequence>
<reference evidence="1" key="1">
    <citation type="journal article" date="2014" name="Front. Microbiol.">
        <title>High frequency of phylogenetically diverse reductive dehalogenase-homologous genes in deep subseafloor sedimentary metagenomes.</title>
        <authorList>
            <person name="Kawai M."/>
            <person name="Futagami T."/>
            <person name="Toyoda A."/>
            <person name="Takaki Y."/>
            <person name="Nishi S."/>
            <person name="Hori S."/>
            <person name="Arai W."/>
            <person name="Tsubouchi T."/>
            <person name="Morono Y."/>
            <person name="Uchiyama I."/>
            <person name="Ito T."/>
            <person name="Fujiyama A."/>
            <person name="Inagaki F."/>
            <person name="Takami H."/>
        </authorList>
    </citation>
    <scope>NUCLEOTIDE SEQUENCE</scope>
    <source>
        <strain evidence="1">Expedition CK06-06</strain>
    </source>
</reference>
<dbReference type="EMBL" id="BART01033807">
    <property type="protein sequence ID" value="GAH11288.1"/>
    <property type="molecule type" value="Genomic_DNA"/>
</dbReference>
<accession>X1ERL6</accession>
<name>X1ERL6_9ZZZZ</name>
<comment type="caution">
    <text evidence="1">The sequence shown here is derived from an EMBL/GenBank/DDBJ whole genome shotgun (WGS) entry which is preliminary data.</text>
</comment>
<dbReference type="NCBIfam" id="NF047446">
    <property type="entry name" value="barrel_OmpL47"/>
    <property type="match status" value="1"/>
</dbReference>
<dbReference type="AlphaFoldDB" id="X1ERL6"/>
<organism evidence="1">
    <name type="scientific">marine sediment metagenome</name>
    <dbReference type="NCBI Taxonomy" id="412755"/>
    <lineage>
        <taxon>unclassified sequences</taxon>
        <taxon>metagenomes</taxon>
        <taxon>ecological metagenomes</taxon>
    </lineage>
</organism>
<gene>
    <name evidence="1" type="ORF">S01H4_57965</name>
</gene>